<feature type="domain" description="B12-binding" evidence="6">
    <location>
        <begin position="2"/>
        <end position="134"/>
    </location>
</feature>
<dbReference type="InterPro" id="IPR025288">
    <property type="entry name" value="DUF4080"/>
</dbReference>
<dbReference type="GO" id="GO:0051539">
    <property type="term" value="F:4 iron, 4 sulfur cluster binding"/>
    <property type="evidence" value="ECO:0007669"/>
    <property type="project" value="UniProtKB-KW"/>
</dbReference>
<dbReference type="Proteomes" id="UP000006238">
    <property type="component" value="Unassembled WGS sequence"/>
</dbReference>
<sequence>MNKFLLVAINSKYIHSNLAVYCLKAATAYSDKVYIREFTINNQLEDILKNIYLEKPDVIGISCYIWNINYVKELLPELNKLLPGVKIWLGGPEVSYNTEEYAGRYENVAGVIKGEGEAVFKELMDCYMEGREKDIPSIPGITTVSDGKIIDNPCTLVYDMSDSVMPYYAAGYKEDDYKNKIIYYESSRGCPFSCSYCLSSVDKHLRFRNTELVLTDLKVFLDNKVALVKFVDRTFNCNREHSRKILRFIRDNDNGITSFHFEIAADILEEEDIRIMNSLRPGLIQLEIGVQSTNQDTIKAIHRVMNLDKLRNNVAAIRKCRNIHMHLDLIAGLPYEDINSFRKSFNDIYDMKPDNLQLGFLKLLHGSLMREEKDKYGIVARDIPPYEVLYTKYLSYDDILKLKQVEKVLDMYYNSNMFVLSVRYLSGSFDDSFAMYELLSECFERRYSDGSLPSRNGKFELLYDFAGDYLNEHDMMVFGEMLRFDMYLRDNVKSLPECFAFNKDESLRAKRYSGEHKLTKAEHIEIFKINPVEYRDNGNVVCGDTVIYFDYLIRDYDNNATIKILEETK</sequence>
<dbReference type="GO" id="GO:0031419">
    <property type="term" value="F:cobalamin binding"/>
    <property type="evidence" value="ECO:0007669"/>
    <property type="project" value="InterPro"/>
</dbReference>
<dbReference type="Pfam" id="PF13311">
    <property type="entry name" value="DUF4080"/>
    <property type="match status" value="1"/>
</dbReference>
<dbReference type="AlphaFoldDB" id="D4S0T9"/>
<dbReference type="eggNOG" id="COG1032">
    <property type="taxonomic scope" value="Bacteria"/>
</dbReference>
<dbReference type="GeneID" id="98918068"/>
<evidence type="ECO:0000256" key="4">
    <source>
        <dbReference type="ARBA" id="ARBA00023004"/>
    </source>
</evidence>
<accession>D4S0T9</accession>
<dbReference type="InterPro" id="IPR036724">
    <property type="entry name" value="Cobalamin-bd_sf"/>
</dbReference>
<dbReference type="SMART" id="SM00729">
    <property type="entry name" value="Elp3"/>
    <property type="match status" value="1"/>
</dbReference>
<dbReference type="EMBL" id="ABWN01000030">
    <property type="protein sequence ID" value="EFF68437.1"/>
    <property type="molecule type" value="Genomic_DNA"/>
</dbReference>
<evidence type="ECO:0000259" key="6">
    <source>
        <dbReference type="PROSITE" id="PS51332"/>
    </source>
</evidence>
<dbReference type="PROSITE" id="PS51332">
    <property type="entry name" value="B12_BINDING"/>
    <property type="match status" value="1"/>
</dbReference>
<dbReference type="PROSITE" id="PS51918">
    <property type="entry name" value="RADICAL_SAM"/>
    <property type="match status" value="1"/>
</dbReference>
<evidence type="ECO:0000256" key="3">
    <source>
        <dbReference type="ARBA" id="ARBA00022723"/>
    </source>
</evidence>
<dbReference type="CDD" id="cd02068">
    <property type="entry name" value="radical_SAM_B12_BD"/>
    <property type="match status" value="1"/>
</dbReference>
<dbReference type="GO" id="GO:0005829">
    <property type="term" value="C:cytosol"/>
    <property type="evidence" value="ECO:0007669"/>
    <property type="project" value="TreeGrafter"/>
</dbReference>
<dbReference type="GO" id="GO:0003824">
    <property type="term" value="F:catalytic activity"/>
    <property type="evidence" value="ECO:0007669"/>
    <property type="project" value="InterPro"/>
</dbReference>
<dbReference type="InterPro" id="IPR006638">
    <property type="entry name" value="Elp3/MiaA/NifB-like_rSAM"/>
</dbReference>
<dbReference type="InterPro" id="IPR034466">
    <property type="entry name" value="Methyltransferase_Class_B"/>
</dbReference>
<dbReference type="GO" id="GO:0046872">
    <property type="term" value="F:metal ion binding"/>
    <property type="evidence" value="ECO:0007669"/>
    <property type="project" value="UniProtKB-KW"/>
</dbReference>
<comment type="caution">
    <text evidence="8">The sequence shown here is derived from an EMBL/GenBank/DDBJ whole genome shotgun (WGS) entry which is preliminary data.</text>
</comment>
<dbReference type="STRING" id="45851.BHV86_09265"/>
<reference evidence="8 9" key="1">
    <citation type="submission" date="2010-02" db="EMBL/GenBank/DDBJ databases">
        <authorList>
            <person name="Weinstock G."/>
            <person name="Sodergren E."/>
            <person name="Clifton S."/>
            <person name="Fulton L."/>
            <person name="Fulton B."/>
            <person name="Courtney L."/>
            <person name="Fronick C."/>
            <person name="Harrison M."/>
            <person name="Strong C."/>
            <person name="Farmer C."/>
            <person name="Delahaunty K."/>
            <person name="Markovic C."/>
            <person name="Hall O."/>
            <person name="Minx P."/>
            <person name="Tomlinson C."/>
            <person name="Mitreva M."/>
            <person name="Nelson J."/>
            <person name="Hou S."/>
            <person name="Wollam A."/>
            <person name="Pepin K.H."/>
            <person name="Johnson M."/>
            <person name="Bhonagiri V."/>
            <person name="Zhang X."/>
            <person name="Suruliraj S."/>
            <person name="Warren W."/>
            <person name="Chinwalla A."/>
            <person name="Mardis E.R."/>
            <person name="Wilson R.K."/>
        </authorList>
    </citation>
    <scope>NUCLEOTIDE SEQUENCE [LARGE SCALE GENOMIC DNA]</scope>
    <source>
        <strain evidence="8 9">DSM 2876</strain>
    </source>
</reference>
<dbReference type="Gene3D" id="3.40.50.280">
    <property type="entry name" value="Cobalamin-binding domain"/>
    <property type="match status" value="1"/>
</dbReference>
<keyword evidence="3" id="KW-0479">Metal-binding</keyword>
<dbReference type="InterPro" id="IPR007197">
    <property type="entry name" value="rSAM"/>
</dbReference>
<dbReference type="SFLD" id="SFLDG01123">
    <property type="entry name" value="methyltransferase_(Class_B)"/>
    <property type="match status" value="1"/>
</dbReference>
<dbReference type="SUPFAM" id="SSF102114">
    <property type="entry name" value="Radical SAM enzymes"/>
    <property type="match status" value="1"/>
</dbReference>
<dbReference type="InterPro" id="IPR023404">
    <property type="entry name" value="rSAM_horseshoe"/>
</dbReference>
<dbReference type="InterPro" id="IPR058240">
    <property type="entry name" value="rSAM_sf"/>
</dbReference>
<dbReference type="SFLD" id="SFLDS00029">
    <property type="entry name" value="Radical_SAM"/>
    <property type="match status" value="1"/>
</dbReference>
<dbReference type="PANTHER" id="PTHR43409:SF16">
    <property type="entry name" value="SLR0320 PROTEIN"/>
    <property type="match status" value="1"/>
</dbReference>
<name>D4S0T9_9FIRM</name>
<dbReference type="InterPro" id="IPR051198">
    <property type="entry name" value="BchE-like"/>
</dbReference>
<dbReference type="InterPro" id="IPR006158">
    <property type="entry name" value="Cobalamin-bd"/>
</dbReference>
<keyword evidence="2" id="KW-0949">S-adenosyl-L-methionine</keyword>
<protein>
    <submittedName>
        <fullName evidence="8">Radical SAM domain protein</fullName>
    </submittedName>
</protein>
<comment type="cofactor">
    <cofactor evidence="1">
        <name>[4Fe-4S] cluster</name>
        <dbReference type="ChEBI" id="CHEBI:49883"/>
    </cofactor>
</comment>
<evidence type="ECO:0000256" key="2">
    <source>
        <dbReference type="ARBA" id="ARBA00022691"/>
    </source>
</evidence>
<dbReference type="HOGENOM" id="CLU_021572_1_0_9"/>
<evidence type="ECO:0000259" key="7">
    <source>
        <dbReference type="PROSITE" id="PS51918"/>
    </source>
</evidence>
<evidence type="ECO:0000313" key="8">
    <source>
        <dbReference type="EMBL" id="EFF68437.1"/>
    </source>
</evidence>
<feature type="domain" description="Radical SAM core" evidence="7">
    <location>
        <begin position="176"/>
        <end position="400"/>
    </location>
</feature>
<dbReference type="Gene3D" id="3.80.30.20">
    <property type="entry name" value="tm_1862 like domain"/>
    <property type="match status" value="1"/>
</dbReference>
<keyword evidence="4" id="KW-0408">Iron</keyword>
<dbReference type="RefSeq" id="WP_005603460.1">
    <property type="nucleotide sequence ID" value="NZ_GG663524.1"/>
</dbReference>
<dbReference type="SUPFAM" id="SSF52242">
    <property type="entry name" value="Cobalamin (vitamin B12)-binding domain"/>
    <property type="match status" value="1"/>
</dbReference>
<keyword evidence="9" id="KW-1185">Reference proteome</keyword>
<dbReference type="SFLD" id="SFLDG01082">
    <property type="entry name" value="B12-binding_domain_containing"/>
    <property type="match status" value="1"/>
</dbReference>
<evidence type="ECO:0000256" key="1">
    <source>
        <dbReference type="ARBA" id="ARBA00001966"/>
    </source>
</evidence>
<dbReference type="PANTHER" id="PTHR43409">
    <property type="entry name" value="ANAEROBIC MAGNESIUM-PROTOPORPHYRIN IX MONOMETHYL ESTER CYCLASE-RELATED"/>
    <property type="match status" value="1"/>
</dbReference>
<evidence type="ECO:0000256" key="5">
    <source>
        <dbReference type="ARBA" id="ARBA00023014"/>
    </source>
</evidence>
<proteinExistence type="predicted"/>
<evidence type="ECO:0000313" key="9">
    <source>
        <dbReference type="Proteomes" id="UP000006238"/>
    </source>
</evidence>
<organism evidence="8 9">
    <name type="scientific">Eshraghiella crossota DSM 2876</name>
    <dbReference type="NCBI Taxonomy" id="511680"/>
    <lineage>
        <taxon>Bacteria</taxon>
        <taxon>Bacillati</taxon>
        <taxon>Bacillota</taxon>
        <taxon>Clostridia</taxon>
        <taxon>Lachnospirales</taxon>
        <taxon>Lachnospiraceae</taxon>
        <taxon>Eshraghiella</taxon>
    </lineage>
</organism>
<gene>
    <name evidence="8" type="ORF">BUTYVIB_01709</name>
</gene>
<dbReference type="Pfam" id="PF02310">
    <property type="entry name" value="B12-binding"/>
    <property type="match status" value="1"/>
</dbReference>
<dbReference type="Pfam" id="PF04055">
    <property type="entry name" value="Radical_SAM"/>
    <property type="match status" value="1"/>
</dbReference>
<keyword evidence="5" id="KW-0411">Iron-sulfur</keyword>